<dbReference type="PANTHER" id="PTHR34069">
    <property type="entry name" value="3-OXOACYL-[ACYL-CARRIER-PROTEIN] SYNTHASE 3"/>
    <property type="match status" value="1"/>
</dbReference>
<dbReference type="NCBIfam" id="TIGR00747">
    <property type="entry name" value="fabH"/>
    <property type="match status" value="1"/>
</dbReference>
<dbReference type="InterPro" id="IPR013751">
    <property type="entry name" value="ACP_syn_III_N"/>
</dbReference>
<feature type="region of interest" description="ACP-binding" evidence="9">
    <location>
        <begin position="242"/>
        <end position="246"/>
    </location>
</feature>
<evidence type="ECO:0000256" key="4">
    <source>
        <dbReference type="ARBA" id="ARBA00022679"/>
    </source>
</evidence>
<keyword evidence="3 9" id="KW-0444">Lipid biosynthesis</keyword>
<feature type="domain" description="Beta-ketoacyl-[acyl-carrier-protein] synthase III N-terminal" evidence="11">
    <location>
        <begin position="109"/>
        <end position="182"/>
    </location>
</feature>
<dbReference type="NCBIfam" id="NF006829">
    <property type="entry name" value="PRK09352.1"/>
    <property type="match status" value="1"/>
</dbReference>
<keyword evidence="9" id="KW-0511">Multifunctional enzyme</keyword>
<dbReference type="InterPro" id="IPR004655">
    <property type="entry name" value="FabH"/>
</dbReference>
<keyword evidence="2 9" id="KW-0963">Cytoplasm</keyword>
<feature type="domain" description="Beta-ketoacyl-[acyl-carrier-protein] synthase III C-terminal" evidence="10">
    <location>
        <begin position="226"/>
        <end position="313"/>
    </location>
</feature>
<sequence>MTGSKVVSFGHYQPERIVPNSELEKLVETSDEWITRRVGIQERRWAGEGESVDFMATEAAKMALNNAEGIEASDIDLVVVATCTALDRTPNMAARVALALGMEQNPAVMDVNTACSGFNHALATAQHAIMAGSATKALVIASERLTDVTDFTDRTTCVLTADGAGAVVVTASQEQGISPVLWGSVPQMSDAVRIEHSNNDKFAQNGQSVYRWTVTQLPKIAKQIIERAGLAPEEIGAIVLHQANLRIIEPLAEKIGAPNARVATDVVYSGNTSAASVPLALSKMMADEPLPSGTKALLFAFGGGLTYAGQVITIP</sequence>
<dbReference type="Proteomes" id="UP000307000">
    <property type="component" value="Chromosome"/>
</dbReference>
<gene>
    <name evidence="9" type="primary">fabH</name>
    <name evidence="12" type="ORF">GcLGCM259_2508</name>
</gene>
<keyword evidence="13" id="KW-1185">Reference proteome</keyword>
<keyword evidence="5 9" id="KW-0276">Fatty acid metabolism</keyword>
<dbReference type="GO" id="GO:0006633">
    <property type="term" value="P:fatty acid biosynthetic process"/>
    <property type="evidence" value="ECO:0007669"/>
    <property type="project" value="UniProtKB-UniRule"/>
</dbReference>
<evidence type="ECO:0000313" key="13">
    <source>
        <dbReference type="Proteomes" id="UP000307000"/>
    </source>
</evidence>
<dbReference type="Gene3D" id="3.40.47.10">
    <property type="match status" value="1"/>
</dbReference>
<evidence type="ECO:0000256" key="8">
    <source>
        <dbReference type="ARBA" id="ARBA00023315"/>
    </source>
</evidence>
<name>A0A5B7WXW7_9MICC</name>
<dbReference type="PANTHER" id="PTHR34069:SF2">
    <property type="entry name" value="BETA-KETOACYL-[ACYL-CARRIER-PROTEIN] SYNTHASE III"/>
    <property type="match status" value="1"/>
</dbReference>
<keyword evidence="4 9" id="KW-0808">Transferase</keyword>
<protein>
    <recommendedName>
        <fullName evidence="9">Beta-ketoacyl-[acyl-carrier-protein] synthase III</fullName>
        <shortName evidence="9">Beta-ketoacyl-ACP synthase III</shortName>
        <shortName evidence="9">KAS III</shortName>
        <ecNumber evidence="9">2.3.1.180</ecNumber>
    </recommendedName>
    <alternativeName>
        <fullName evidence="9">3-oxoacyl-[acyl-carrier-protein] synthase 3</fullName>
    </alternativeName>
    <alternativeName>
        <fullName evidence="9">3-oxoacyl-[acyl-carrier-protein] synthase III</fullName>
    </alternativeName>
</protein>
<comment type="subcellular location">
    <subcellularLocation>
        <location evidence="9">Cytoplasm</location>
    </subcellularLocation>
</comment>
<comment type="similarity">
    <text evidence="1 9">Belongs to the thiolase-like superfamily. FabH family.</text>
</comment>
<feature type="active site" evidence="9">
    <location>
        <position position="115"/>
    </location>
</feature>
<evidence type="ECO:0000256" key="7">
    <source>
        <dbReference type="ARBA" id="ARBA00023160"/>
    </source>
</evidence>
<dbReference type="GO" id="GO:0044550">
    <property type="term" value="P:secondary metabolite biosynthetic process"/>
    <property type="evidence" value="ECO:0007669"/>
    <property type="project" value="TreeGrafter"/>
</dbReference>
<keyword evidence="7 9" id="KW-0275">Fatty acid biosynthesis</keyword>
<dbReference type="EC" id="2.3.1.180" evidence="9"/>
<evidence type="ECO:0000256" key="1">
    <source>
        <dbReference type="ARBA" id="ARBA00008642"/>
    </source>
</evidence>
<dbReference type="InterPro" id="IPR013747">
    <property type="entry name" value="ACP_syn_III_C"/>
</dbReference>
<accession>A0A5B7WXW7</accession>
<feature type="active site" evidence="9">
    <location>
        <position position="241"/>
    </location>
</feature>
<dbReference type="SUPFAM" id="SSF53901">
    <property type="entry name" value="Thiolase-like"/>
    <property type="match status" value="1"/>
</dbReference>
<dbReference type="Pfam" id="PF08541">
    <property type="entry name" value="ACP_syn_III_C"/>
    <property type="match status" value="1"/>
</dbReference>
<dbReference type="EMBL" id="CP034412">
    <property type="protein sequence ID" value="QCY48215.1"/>
    <property type="molecule type" value="Genomic_DNA"/>
</dbReference>
<evidence type="ECO:0000256" key="6">
    <source>
        <dbReference type="ARBA" id="ARBA00023098"/>
    </source>
</evidence>
<reference evidence="12 13" key="1">
    <citation type="submission" date="2018-12" db="EMBL/GenBank/DDBJ databases">
        <title>Complete Genome Sequence of Glutamicibacter creatinolyticus strain LGCM259,isolated from an abscess of a 12-year-old mare in Italy.</title>
        <authorList>
            <person name="Santos R.G."/>
            <person name="Silva A.L."/>
            <person name="Seyffert N."/>
            <person name="Castro T.L.P."/>
            <person name="Attili A.R."/>
            <person name="Rifici C."/>
            <person name="Mazzullo G."/>
            <person name="Brenig B."/>
            <person name="Venanzi F."/>
            <person name="Azevedo V."/>
        </authorList>
    </citation>
    <scope>NUCLEOTIDE SEQUENCE [LARGE SCALE GENOMIC DNA]</scope>
    <source>
        <strain evidence="12 13">LGCM 259</strain>
    </source>
</reference>
<organism evidence="12 13">
    <name type="scientific">Glutamicibacter creatinolyticus</name>
    <dbReference type="NCBI Taxonomy" id="162496"/>
    <lineage>
        <taxon>Bacteria</taxon>
        <taxon>Bacillati</taxon>
        <taxon>Actinomycetota</taxon>
        <taxon>Actinomycetes</taxon>
        <taxon>Micrococcales</taxon>
        <taxon>Micrococcaceae</taxon>
        <taxon>Glutamicibacter</taxon>
    </lineage>
</organism>
<dbReference type="RefSeq" id="WP_138926847.1">
    <property type="nucleotide sequence ID" value="NZ_CP034412.1"/>
</dbReference>
<comment type="function">
    <text evidence="9">Catalyzes the condensation reaction of fatty acid synthesis by the addition to an acyl acceptor of two carbons from malonyl-ACP. Catalyzes the first condensation reaction which initiates fatty acid synthesis and may therefore play a role in governing the total rate of fatty acid production. Possesses both acetoacetyl-ACP synthase and acetyl transacylase activities. Its substrate specificity determines the biosynthesis of branched-chain and/or straight-chain of fatty acids.</text>
</comment>
<dbReference type="GO" id="GO:0005737">
    <property type="term" value="C:cytoplasm"/>
    <property type="evidence" value="ECO:0007669"/>
    <property type="project" value="UniProtKB-SubCell"/>
</dbReference>
<dbReference type="AlphaFoldDB" id="A0A5B7WXW7"/>
<dbReference type="Pfam" id="PF08545">
    <property type="entry name" value="ACP_syn_III"/>
    <property type="match status" value="1"/>
</dbReference>
<proteinExistence type="inferred from homology"/>
<evidence type="ECO:0000256" key="5">
    <source>
        <dbReference type="ARBA" id="ARBA00022832"/>
    </source>
</evidence>
<evidence type="ECO:0000313" key="12">
    <source>
        <dbReference type="EMBL" id="QCY48215.1"/>
    </source>
</evidence>
<dbReference type="UniPathway" id="UPA00094"/>
<dbReference type="InterPro" id="IPR016039">
    <property type="entry name" value="Thiolase-like"/>
</dbReference>
<feature type="active site" evidence="9">
    <location>
        <position position="271"/>
    </location>
</feature>
<keyword evidence="8 9" id="KW-0012">Acyltransferase</keyword>
<dbReference type="KEGG" id="gcr:GcLGCM259_2508"/>
<evidence type="ECO:0000259" key="10">
    <source>
        <dbReference type="Pfam" id="PF08541"/>
    </source>
</evidence>
<dbReference type="CDD" id="cd00830">
    <property type="entry name" value="KAS_III"/>
    <property type="match status" value="1"/>
</dbReference>
<keyword evidence="6 9" id="KW-0443">Lipid metabolism</keyword>
<comment type="catalytic activity">
    <reaction evidence="9">
        <text>malonyl-[ACP] + acetyl-CoA + H(+) = 3-oxobutanoyl-[ACP] + CO2 + CoA</text>
        <dbReference type="Rhea" id="RHEA:12080"/>
        <dbReference type="Rhea" id="RHEA-COMP:9623"/>
        <dbReference type="Rhea" id="RHEA-COMP:9625"/>
        <dbReference type="ChEBI" id="CHEBI:15378"/>
        <dbReference type="ChEBI" id="CHEBI:16526"/>
        <dbReference type="ChEBI" id="CHEBI:57287"/>
        <dbReference type="ChEBI" id="CHEBI:57288"/>
        <dbReference type="ChEBI" id="CHEBI:78449"/>
        <dbReference type="ChEBI" id="CHEBI:78450"/>
        <dbReference type="EC" id="2.3.1.180"/>
    </reaction>
</comment>
<evidence type="ECO:0000256" key="3">
    <source>
        <dbReference type="ARBA" id="ARBA00022516"/>
    </source>
</evidence>
<dbReference type="GO" id="GO:0033818">
    <property type="term" value="F:beta-ketoacyl-acyl-carrier-protein synthase III activity"/>
    <property type="evidence" value="ECO:0007669"/>
    <property type="project" value="UniProtKB-UniRule"/>
</dbReference>
<comment type="subunit">
    <text evidence="9">Homodimer.</text>
</comment>
<dbReference type="GO" id="GO:0004315">
    <property type="term" value="F:3-oxoacyl-[acyl-carrier-protein] synthase activity"/>
    <property type="evidence" value="ECO:0007669"/>
    <property type="project" value="InterPro"/>
</dbReference>
<dbReference type="HAMAP" id="MF_01815">
    <property type="entry name" value="FabH"/>
    <property type="match status" value="1"/>
</dbReference>
<evidence type="ECO:0000256" key="2">
    <source>
        <dbReference type="ARBA" id="ARBA00022490"/>
    </source>
</evidence>
<comment type="domain">
    <text evidence="9">The last Arg residue of the ACP-binding site is essential for the weak association between ACP/AcpP and FabH.</text>
</comment>
<evidence type="ECO:0000256" key="9">
    <source>
        <dbReference type="HAMAP-Rule" id="MF_01815"/>
    </source>
</evidence>
<comment type="pathway">
    <text evidence="9">Lipid metabolism; fatty acid biosynthesis.</text>
</comment>
<evidence type="ECO:0000259" key="11">
    <source>
        <dbReference type="Pfam" id="PF08545"/>
    </source>
</evidence>